<dbReference type="AlphaFoldDB" id="A0AAD5RB00"/>
<dbReference type="Proteomes" id="UP001196413">
    <property type="component" value="Unassembled WGS sequence"/>
</dbReference>
<organism evidence="1 2">
    <name type="scientific">Parelaphostrongylus tenuis</name>
    <name type="common">Meningeal worm</name>
    <dbReference type="NCBI Taxonomy" id="148309"/>
    <lineage>
        <taxon>Eukaryota</taxon>
        <taxon>Metazoa</taxon>
        <taxon>Ecdysozoa</taxon>
        <taxon>Nematoda</taxon>
        <taxon>Chromadorea</taxon>
        <taxon>Rhabditida</taxon>
        <taxon>Rhabditina</taxon>
        <taxon>Rhabditomorpha</taxon>
        <taxon>Strongyloidea</taxon>
        <taxon>Metastrongylidae</taxon>
        <taxon>Parelaphostrongylus</taxon>
    </lineage>
</organism>
<name>A0AAD5RB00_PARTN</name>
<proteinExistence type="predicted"/>
<evidence type="ECO:0000313" key="2">
    <source>
        <dbReference type="Proteomes" id="UP001196413"/>
    </source>
</evidence>
<sequence length="85" mass="10227">MGEERLPIYVDQENVEVKYESDQLQYEMADYKEHKKRPVIQFLIKKSLLWNIWPRKHCNVMVLRNTLMMKTDVRSSSLSEIAQIL</sequence>
<keyword evidence="2" id="KW-1185">Reference proteome</keyword>
<accession>A0AAD5RB00</accession>
<reference evidence="1" key="1">
    <citation type="submission" date="2021-06" db="EMBL/GenBank/DDBJ databases">
        <title>Parelaphostrongylus tenuis whole genome reference sequence.</title>
        <authorList>
            <person name="Garwood T.J."/>
            <person name="Larsen P.A."/>
            <person name="Fountain-Jones N.M."/>
            <person name="Garbe J.R."/>
            <person name="Macchietto M.G."/>
            <person name="Kania S.A."/>
            <person name="Gerhold R.W."/>
            <person name="Richards J.E."/>
            <person name="Wolf T.M."/>
        </authorList>
    </citation>
    <scope>NUCLEOTIDE SEQUENCE</scope>
    <source>
        <strain evidence="1">MNPRO001-30</strain>
        <tissue evidence="1">Meninges</tissue>
    </source>
</reference>
<dbReference type="EMBL" id="JAHQIW010007169">
    <property type="protein sequence ID" value="KAJ1372671.1"/>
    <property type="molecule type" value="Genomic_DNA"/>
</dbReference>
<evidence type="ECO:0000313" key="1">
    <source>
        <dbReference type="EMBL" id="KAJ1372671.1"/>
    </source>
</evidence>
<comment type="caution">
    <text evidence="1">The sequence shown here is derived from an EMBL/GenBank/DDBJ whole genome shotgun (WGS) entry which is preliminary data.</text>
</comment>
<gene>
    <name evidence="1" type="ORF">KIN20_034878</name>
</gene>
<protein>
    <submittedName>
        <fullName evidence="1">Uncharacterized protein</fullName>
    </submittedName>
</protein>